<gene>
    <name evidence="5" type="ORF">WICMUC_004166</name>
</gene>
<comment type="caution">
    <text evidence="5">The sequence shown here is derived from an EMBL/GenBank/DDBJ whole genome shotgun (WGS) entry which is preliminary data.</text>
</comment>
<evidence type="ECO:0000259" key="3">
    <source>
        <dbReference type="PROSITE" id="PS51258"/>
    </source>
</evidence>
<evidence type="ECO:0000313" key="6">
    <source>
        <dbReference type="Proteomes" id="UP000769528"/>
    </source>
</evidence>
<evidence type="ECO:0000256" key="1">
    <source>
        <dbReference type="SAM" id="MobiDB-lite"/>
    </source>
</evidence>
<dbReference type="Gene3D" id="2.60.40.150">
    <property type="entry name" value="C2 domain"/>
    <property type="match status" value="1"/>
</dbReference>
<dbReference type="InterPro" id="IPR014772">
    <property type="entry name" value="Munc13_dom-2"/>
</dbReference>
<organism evidence="5 6">
    <name type="scientific">Wickerhamomyces mucosus</name>
    <dbReference type="NCBI Taxonomy" id="1378264"/>
    <lineage>
        <taxon>Eukaryota</taxon>
        <taxon>Fungi</taxon>
        <taxon>Dikarya</taxon>
        <taxon>Ascomycota</taxon>
        <taxon>Saccharomycotina</taxon>
        <taxon>Saccharomycetes</taxon>
        <taxon>Phaffomycetales</taxon>
        <taxon>Wickerhamomycetaceae</taxon>
        <taxon>Wickerhamomyces</taxon>
    </lineage>
</organism>
<dbReference type="SUPFAM" id="SSF49562">
    <property type="entry name" value="C2 domain (Calcium/lipid-binding domain, CaLB)"/>
    <property type="match status" value="1"/>
</dbReference>
<dbReference type="InterPro" id="IPR000008">
    <property type="entry name" value="C2_dom"/>
</dbReference>
<dbReference type="PANTHER" id="PTHR47263:SF1">
    <property type="entry name" value="C2 DOMAIN PROTEIN (AFU_ORTHOLOGUE AFUA_7G02350)"/>
    <property type="match status" value="1"/>
</dbReference>
<accession>A0A9P8PJN4</accession>
<feature type="domain" description="MHD2" evidence="4">
    <location>
        <begin position="1038"/>
        <end position="1183"/>
    </location>
</feature>
<dbReference type="Pfam" id="PF00168">
    <property type="entry name" value="C2"/>
    <property type="match status" value="1"/>
</dbReference>
<dbReference type="Proteomes" id="UP000769528">
    <property type="component" value="Unassembled WGS sequence"/>
</dbReference>
<dbReference type="SMART" id="SM00239">
    <property type="entry name" value="C2"/>
    <property type="match status" value="1"/>
</dbReference>
<feature type="region of interest" description="Disordered" evidence="1">
    <location>
        <begin position="1"/>
        <end position="21"/>
    </location>
</feature>
<dbReference type="InterPro" id="IPR035892">
    <property type="entry name" value="C2_domain_sf"/>
</dbReference>
<feature type="domain" description="C2" evidence="2">
    <location>
        <begin position="834"/>
        <end position="958"/>
    </location>
</feature>
<dbReference type="Gene3D" id="1.20.58.1100">
    <property type="match status" value="1"/>
</dbReference>
<protein>
    <recommendedName>
        <fullName evidence="7">C2 domain-containing protein</fullName>
    </recommendedName>
</protein>
<dbReference type="OrthoDB" id="2015333at2759"/>
<dbReference type="PROSITE" id="PS50004">
    <property type="entry name" value="C2"/>
    <property type="match status" value="1"/>
</dbReference>
<reference evidence="5" key="1">
    <citation type="journal article" date="2021" name="Open Biol.">
        <title>Shared evolutionary footprints suggest mitochondrial oxidative damage underlies multiple complex I losses in fungi.</title>
        <authorList>
            <person name="Schikora-Tamarit M.A."/>
            <person name="Marcet-Houben M."/>
            <person name="Nosek J."/>
            <person name="Gabaldon T."/>
        </authorList>
    </citation>
    <scope>NUCLEOTIDE SEQUENCE</scope>
    <source>
        <strain evidence="5">CBS6341</strain>
    </source>
</reference>
<name>A0A9P8PJN4_9ASCO</name>
<evidence type="ECO:0000313" key="5">
    <source>
        <dbReference type="EMBL" id="KAH3672760.1"/>
    </source>
</evidence>
<dbReference type="PROSITE" id="PS51259">
    <property type="entry name" value="MHD2"/>
    <property type="match status" value="1"/>
</dbReference>
<evidence type="ECO:0000259" key="4">
    <source>
        <dbReference type="PROSITE" id="PS51259"/>
    </source>
</evidence>
<dbReference type="InterPro" id="IPR052811">
    <property type="entry name" value="Glucose_resp_signaling"/>
</dbReference>
<reference evidence="5" key="2">
    <citation type="submission" date="2021-01" db="EMBL/GenBank/DDBJ databases">
        <authorList>
            <person name="Schikora-Tamarit M.A."/>
        </authorList>
    </citation>
    <scope>NUCLEOTIDE SEQUENCE</scope>
    <source>
        <strain evidence="5">CBS6341</strain>
    </source>
</reference>
<dbReference type="Gene3D" id="1.10.357.50">
    <property type="match status" value="1"/>
</dbReference>
<proteinExistence type="predicted"/>
<feature type="compositionally biased region" description="Polar residues" evidence="1">
    <location>
        <begin position="12"/>
        <end position="21"/>
    </location>
</feature>
<feature type="compositionally biased region" description="Low complexity" evidence="1">
    <location>
        <begin position="99"/>
        <end position="112"/>
    </location>
</feature>
<evidence type="ECO:0000259" key="2">
    <source>
        <dbReference type="PROSITE" id="PS50004"/>
    </source>
</evidence>
<feature type="domain" description="MHD1" evidence="3">
    <location>
        <begin position="636"/>
        <end position="758"/>
    </location>
</feature>
<dbReference type="PANTHER" id="PTHR47263">
    <property type="entry name" value="ADENYLATE CYCLASE ACTIVATION PROTEIN GIT1"/>
    <property type="match status" value="1"/>
</dbReference>
<evidence type="ECO:0008006" key="7">
    <source>
        <dbReference type="Google" id="ProtNLM"/>
    </source>
</evidence>
<keyword evidence="6" id="KW-1185">Reference proteome</keyword>
<dbReference type="PROSITE" id="PS51258">
    <property type="entry name" value="MHD1"/>
    <property type="match status" value="1"/>
</dbReference>
<feature type="region of interest" description="Disordered" evidence="1">
    <location>
        <begin position="67"/>
        <end position="114"/>
    </location>
</feature>
<dbReference type="EMBL" id="JAEUBF010001113">
    <property type="protein sequence ID" value="KAH3672760.1"/>
    <property type="molecule type" value="Genomic_DNA"/>
</dbReference>
<feature type="compositionally biased region" description="Low complexity" evidence="1">
    <location>
        <begin position="75"/>
        <end position="85"/>
    </location>
</feature>
<dbReference type="InterPro" id="IPR014770">
    <property type="entry name" value="Munc13_1"/>
</dbReference>
<sequence>MNPSKAFHSDRVMSTSSQLTDISTGTTITVDSPIDHFNSNDINDALDAYEAVLKIILIEYQNEPRFKSHSPSPIPLTSSASSSSSSDRRSNIPLTPPISSKSVSSSSSSSLSKNKRHSWFGNKIVDVEALPKDTIPKLKTIMKDIATGKSKTIKDPLTKRCFLHLYNDLLKDSPQITKVEELVVIFIGIATKQIQLYDTNQDIKEQVYRQTSIFIKVLIDILKTGKNSSEKISKLQELQLSLNPKTPSKQPKNSLTFPPQSQISNSMVVVPTYRLSEISSARLLASIWRIDEIKVQQDIIKFKDIARTPLLVSELQRFQRLLQQDEAFFTKDDFDLVDGYNLWKDSVVKLNSESIENLSKSNSTQASTFQIIPKTPIEIFQKFLLKVSQYALIQNDDMIFSNQTKSLVDICARYWGIDPITQAALIYDAAHKTVLKGENNEINVEKTESLFTVLNKLLASNIPVEFWSNPNRKLWITNLSNSYIQVMASIRVNLTGIWATRAPKFTPILRIYYQYIESDPLSKYIPKDKIILKWRKRLRNCILATTESKYVEFLQILPRDHTLDFFHIKETSEKIYKAIESLQKKFPKLLLDDISIPRISGYLLISLFSEDIKNMLGHVEHYAINSGGPKNYSDALETYIELVGLRDIYKQISAETDEMFDFNLEEFFFKYMEQLVIVTCSKIPGIIKEAISKDDFTPVDLSSGKGFSSSILYIFKMIHEFLSMFRKYDWPSERQMAVIYTKLFKAVSDGLIYYSQTMKSIIMQDLVETRSPASMKTHSKRNTWNFHDVKAVLSNVNSSETIPMESYQFKDRSCVALNNLSECVRRLNELEQIIDPERIQNLTASTLRQNESKYVCTIRLLKAENIKPCGSDGLSSTYVVLMDSTLKKELGRTKIMKKTLNPQFEAEFELEITNSQNFSLIATVWNHGSKISSEDLCGRTLLNIDSRYIRKDGVPVEIVRDLDIQGTLYFQISLESETDDILFSFGKSQRSFKRTMEFLYASFVEKFSVFITNSFSRQTLKLVCGNNGKESKHPNQIIDAIIPLFNYLNENLRTLARVLDQDILVKIMIEAWMIVLNTADNLLLPALASVKAMNSLSMNIKWKESLSSAVANVTNIAFIPGFGRSLSLQEVDAVFMWLNELCSFFYNGGAGPELSLLKNDYYQRLLLIQKNYDEDRNYLISEVEKLTPLVLKAIKAKNFLGDDGGNGKEYRAQVARKNTVLAYASSRRRVETKKAVKEFEQDEKLFQISVEDTLLRILIAKEEKEFVNKRLVERERVSKSIATEKLARMVVHQGNFRNLV</sequence>